<protein>
    <recommendedName>
        <fullName evidence="3">Ig-like domain-containing protein</fullName>
    </recommendedName>
</protein>
<dbReference type="VEuPathDB" id="VectorBase:GAUT019026"/>
<dbReference type="PANTHER" id="PTHR23278:SF31">
    <property type="entry name" value="SIDESTEP II, ISOFORM A"/>
    <property type="match status" value="1"/>
</dbReference>
<reference evidence="1" key="1">
    <citation type="submission" date="2020-05" db="UniProtKB">
        <authorList>
            <consortium name="EnsemblMetazoa"/>
        </authorList>
    </citation>
    <scope>IDENTIFICATION</scope>
    <source>
        <strain evidence="1">TTRI</strain>
    </source>
</reference>
<dbReference type="EnsemblMetazoa" id="GAUT019026-RA">
    <property type="protein sequence ID" value="GAUT019026-PA"/>
    <property type="gene ID" value="GAUT019026"/>
</dbReference>
<dbReference type="AlphaFoldDB" id="A0A1A9UXK4"/>
<dbReference type="Proteomes" id="UP000078200">
    <property type="component" value="Unassembled WGS sequence"/>
</dbReference>
<keyword evidence="2" id="KW-1185">Reference proteome</keyword>
<evidence type="ECO:0000313" key="1">
    <source>
        <dbReference type="EnsemblMetazoa" id="GAUT019026-PA"/>
    </source>
</evidence>
<sequence length="220" mass="25391">MSIADIKRHDQGIYRCRIDFRTSQTQSFRFNLSVIIKQADTINSNQFVYFGLLYPGTQPVLTTTVENKYSGSATCLSKCMRSSHFVEREEWKRNAMFTANFGDTWLASKCVESLRSTLKNHRSDFHILPEQPIILDRWGRQLNGTKLGPKQEGDDIVITCRVVGVDNQYEHNSGDVIENRLLWPSVQRTDLNSVFTCQALNTQLDKPKEKSFILDMHCKY</sequence>
<evidence type="ECO:0008006" key="3">
    <source>
        <dbReference type="Google" id="ProtNLM"/>
    </source>
</evidence>
<name>A0A1A9UXK4_GLOAU</name>
<evidence type="ECO:0000313" key="2">
    <source>
        <dbReference type="Proteomes" id="UP000078200"/>
    </source>
</evidence>
<accession>A0A1A9UXK4</accession>
<dbReference type="PANTHER" id="PTHR23278">
    <property type="entry name" value="SIDESTEP PROTEIN"/>
    <property type="match status" value="1"/>
</dbReference>
<proteinExistence type="predicted"/>
<dbReference type="STRING" id="7395.A0A1A9UXK4"/>
<organism evidence="1 2">
    <name type="scientific">Glossina austeni</name>
    <name type="common">Savannah tsetse fly</name>
    <dbReference type="NCBI Taxonomy" id="7395"/>
    <lineage>
        <taxon>Eukaryota</taxon>
        <taxon>Metazoa</taxon>
        <taxon>Ecdysozoa</taxon>
        <taxon>Arthropoda</taxon>
        <taxon>Hexapoda</taxon>
        <taxon>Insecta</taxon>
        <taxon>Pterygota</taxon>
        <taxon>Neoptera</taxon>
        <taxon>Endopterygota</taxon>
        <taxon>Diptera</taxon>
        <taxon>Brachycera</taxon>
        <taxon>Muscomorpha</taxon>
        <taxon>Hippoboscoidea</taxon>
        <taxon>Glossinidae</taxon>
        <taxon>Glossina</taxon>
    </lineage>
</organism>